<dbReference type="OMA" id="WAVLIRA"/>
<feature type="domain" description="DUF4371" evidence="1">
    <location>
        <begin position="53"/>
        <end position="246"/>
    </location>
</feature>
<dbReference type="EMBL" id="GL442475">
    <property type="protein sequence ID" value="EFN63408.1"/>
    <property type="molecule type" value="Genomic_DNA"/>
</dbReference>
<feature type="non-terminal residue" evidence="2">
    <location>
        <position position="1"/>
    </location>
</feature>
<evidence type="ECO:0000313" key="2">
    <source>
        <dbReference type="EMBL" id="EFN63408.1"/>
    </source>
</evidence>
<accession>E2AT34</accession>
<dbReference type="InterPro" id="IPR025398">
    <property type="entry name" value="DUF4371"/>
</dbReference>
<feature type="non-terminal residue" evidence="2">
    <location>
        <position position="425"/>
    </location>
</feature>
<reference evidence="2 3" key="1">
    <citation type="journal article" date="2010" name="Science">
        <title>Genomic comparison of the ants Camponotus floridanus and Harpegnathos saltator.</title>
        <authorList>
            <person name="Bonasio R."/>
            <person name="Zhang G."/>
            <person name="Ye C."/>
            <person name="Mutti N.S."/>
            <person name="Fang X."/>
            <person name="Qin N."/>
            <person name="Donahue G."/>
            <person name="Yang P."/>
            <person name="Li Q."/>
            <person name="Li C."/>
            <person name="Zhang P."/>
            <person name="Huang Z."/>
            <person name="Berger S.L."/>
            <person name="Reinberg D."/>
            <person name="Wang J."/>
            <person name="Liebig J."/>
        </authorList>
    </citation>
    <scope>NUCLEOTIDE SEQUENCE [LARGE SCALE GENOMIC DNA]</scope>
    <source>
        <strain evidence="3">C129</strain>
    </source>
</reference>
<name>E2AT34_CAMFO</name>
<dbReference type="Proteomes" id="UP000000311">
    <property type="component" value="Unassembled WGS sequence"/>
</dbReference>
<dbReference type="OrthoDB" id="7679513at2759"/>
<gene>
    <name evidence="2" type="ORF">EAG_12817</name>
</gene>
<dbReference type="STRING" id="104421.E2AT34"/>
<dbReference type="AlphaFoldDB" id="E2AT34"/>
<dbReference type="SUPFAM" id="SSF53098">
    <property type="entry name" value="Ribonuclease H-like"/>
    <property type="match status" value="1"/>
</dbReference>
<evidence type="ECO:0000313" key="3">
    <source>
        <dbReference type="Proteomes" id="UP000000311"/>
    </source>
</evidence>
<evidence type="ECO:0000259" key="1">
    <source>
        <dbReference type="Pfam" id="PF14291"/>
    </source>
</evidence>
<dbReference type="InterPro" id="IPR012337">
    <property type="entry name" value="RNaseH-like_sf"/>
</dbReference>
<sequence length="425" mass="48598">FCKLFNESDSSFTTGFNDWKHGLKSISDHENSSEHRKNLYTYIRRTKVVGRIDTELQLQLNEKRNYWIEVFRRIVAVIKFLASRGLPFRGSNEIFGSNRNGNYLGMLELISEFDPFLREHIKKFGNSGRGKASFLSSTICEELIEIMGKKVFMGIIAEVRQAKYYSISIDSTPDVSHVDQLTFIIRYCKNGKSVERFLKFIPIYGHDAENLCEVVIKFLNENDISISNCRGQSYDNAANMAGRYNGLQARINDINSLAFFIPCSAHSLNLVGVQAAESTKEVCKYFDFVQNLYTFFSASTHRWAVLIRALATLGPRQKVVKNLSDTRWSARADAVFALNNGYEPIKTALESLITAENESEETKTRATGFKKNMEKLETVFLTIFWNDVLIRLNKTNKMLQKTTLTLSVAVKMLKSLTLYISEKRN</sequence>
<organism evidence="3">
    <name type="scientific">Camponotus floridanus</name>
    <name type="common">Florida carpenter ant</name>
    <dbReference type="NCBI Taxonomy" id="104421"/>
    <lineage>
        <taxon>Eukaryota</taxon>
        <taxon>Metazoa</taxon>
        <taxon>Ecdysozoa</taxon>
        <taxon>Arthropoda</taxon>
        <taxon>Hexapoda</taxon>
        <taxon>Insecta</taxon>
        <taxon>Pterygota</taxon>
        <taxon>Neoptera</taxon>
        <taxon>Endopterygota</taxon>
        <taxon>Hymenoptera</taxon>
        <taxon>Apocrita</taxon>
        <taxon>Aculeata</taxon>
        <taxon>Formicoidea</taxon>
        <taxon>Formicidae</taxon>
        <taxon>Formicinae</taxon>
        <taxon>Camponotus</taxon>
    </lineage>
</organism>
<proteinExistence type="predicted"/>
<dbReference type="PANTHER" id="PTHR45749">
    <property type="match status" value="1"/>
</dbReference>
<dbReference type="InParanoid" id="E2AT34"/>
<dbReference type="PANTHER" id="PTHR45749:SF23">
    <property type="entry name" value="ZINC FINGER MYM-TYPE PROTEIN 1-LIKE"/>
    <property type="match status" value="1"/>
</dbReference>
<protein>
    <submittedName>
        <fullName evidence="2">Zinc finger MYM-type protein 1</fullName>
    </submittedName>
</protein>
<keyword evidence="3" id="KW-1185">Reference proteome</keyword>
<dbReference type="Pfam" id="PF14291">
    <property type="entry name" value="DUF4371"/>
    <property type="match status" value="1"/>
</dbReference>